<accession>A0ABV6EBB2</accession>
<feature type="transmembrane region" description="Helical" evidence="1">
    <location>
        <begin position="12"/>
        <end position="30"/>
    </location>
</feature>
<evidence type="ECO:0000256" key="1">
    <source>
        <dbReference type="SAM" id="Phobius"/>
    </source>
</evidence>
<dbReference type="Proteomes" id="UP001589792">
    <property type="component" value="Unassembled WGS sequence"/>
</dbReference>
<dbReference type="Pfam" id="PF16967">
    <property type="entry name" value="TcfC"/>
    <property type="match status" value="1"/>
</dbReference>
<reference evidence="3 4" key="1">
    <citation type="submission" date="2024-09" db="EMBL/GenBank/DDBJ databases">
        <authorList>
            <person name="Sun Q."/>
            <person name="Mori K."/>
        </authorList>
    </citation>
    <scope>NUCLEOTIDE SEQUENCE [LARGE SCALE GENOMIC DNA]</scope>
    <source>
        <strain evidence="3 4">CCM 8626</strain>
    </source>
</reference>
<sequence>MNIKEKKPFIKGKVYLALCQTTFLTFIFAIQSQANEKLQFVYGVPAGFSESEIDDTAKYIATIDGTTLPDFISYSPQLNSLSFDREKYRQNAVSPETIAKLEKILAQLDYKQCQNGCDLNLEGKHVTVDKARRTITLRSSASDYVLPETSFGLVHNQSVDVRAANDSYHAINISGDSWLGMPRQSFAYLHWYASRTRMIAGNNQSQEISTYYLQKNFSSTYMRAGRQNSIDYNSGSISTTLSPSFDQFVTLGSQSNLRIDDDNGQLALFSTAEGNYEFYRAGRMVLKRPAVLGRNVINLSDLPSGYYSVEIRLVDRNGTIINRENYPISNVNFGGYPGYVAWHLTAGKDSSGNGHLFEGGLSRDLWWLFFNGTLIKGSQGKWATEGNFTRPGTLGDIQISPTLGLMSGEKGAGGYLNLSLNGNAMGSLSYSRYQNSNVSYYSYGSSSSALSYSRILGSTLFSYNYSRYRNGELHQVELRWNYRPNGLWSTFSLGVQKGGFQQSGANYGVFFNTTWTLDRVQGSFTAARSGSQTQLSGDYRHASTDAFGTTTLGTTLSHISQASNVNLFAMREGSRGDVSLNLGHTDSSNNADLNYRGMIAANRQGIALGRYSNSGAAMLLSTPKLPGVDYAFEVEGSPVGSGSVYAVPIGSYQDIAFARVNSQGRDQDMNVEVPANITRAHPGQVYAAKASVDINLLYNGFLRDAQGDPVSGTIRETGDTAYPNGLFSIASKQLLRTIDVDGKDRHFRCDLSKSHNNFYTCSAL</sequence>
<keyword evidence="1" id="KW-0812">Transmembrane</keyword>
<keyword evidence="1" id="KW-0472">Membrane</keyword>
<comment type="caution">
    <text evidence="3">The sequence shown here is derived from an EMBL/GenBank/DDBJ whole genome shotgun (WGS) entry which is preliminary data.</text>
</comment>
<protein>
    <submittedName>
        <fullName evidence="3">TcfC E-set like domain-containing protein</fullName>
    </submittedName>
</protein>
<proteinExistence type="predicted"/>
<evidence type="ECO:0000313" key="3">
    <source>
        <dbReference type="EMBL" id="MFC0226296.1"/>
    </source>
</evidence>
<feature type="domain" description="Pilus assembly protein E-set like" evidence="2">
    <location>
        <begin position="265"/>
        <end position="328"/>
    </location>
</feature>
<organism evidence="3 4">
    <name type="scientific">Serratia aquatilis</name>
    <dbReference type="NCBI Taxonomy" id="1737515"/>
    <lineage>
        <taxon>Bacteria</taxon>
        <taxon>Pseudomonadati</taxon>
        <taxon>Pseudomonadota</taxon>
        <taxon>Gammaproteobacteria</taxon>
        <taxon>Enterobacterales</taxon>
        <taxon>Yersiniaceae</taxon>
        <taxon>Serratia</taxon>
    </lineage>
</organism>
<name>A0ABV6EBB2_9GAMM</name>
<dbReference type="RefSeq" id="WP_380673995.1">
    <property type="nucleotide sequence ID" value="NZ_CP173186.1"/>
</dbReference>
<keyword evidence="1" id="KW-1133">Transmembrane helix</keyword>
<dbReference type="EMBL" id="JBHLXG010000005">
    <property type="protein sequence ID" value="MFC0226296.1"/>
    <property type="molecule type" value="Genomic_DNA"/>
</dbReference>
<dbReference type="InterPro" id="IPR032636">
    <property type="entry name" value="Pilus_assem_E-set-like_dom"/>
</dbReference>
<evidence type="ECO:0000313" key="4">
    <source>
        <dbReference type="Proteomes" id="UP001589792"/>
    </source>
</evidence>
<evidence type="ECO:0000259" key="2">
    <source>
        <dbReference type="Pfam" id="PF16967"/>
    </source>
</evidence>
<gene>
    <name evidence="3" type="ORF">ACFFJ3_07240</name>
</gene>
<keyword evidence="4" id="KW-1185">Reference proteome</keyword>